<dbReference type="EMBL" id="QLNQ01000029">
    <property type="protein sequence ID" value="RCK55577.1"/>
    <property type="molecule type" value="Genomic_DNA"/>
</dbReference>
<dbReference type="InterPro" id="IPR003347">
    <property type="entry name" value="JmjC_dom"/>
</dbReference>
<feature type="region of interest" description="Disordered" evidence="8">
    <location>
        <begin position="1549"/>
        <end position="1779"/>
    </location>
</feature>
<dbReference type="Pfam" id="PF08429">
    <property type="entry name" value="PLU-1"/>
    <property type="match status" value="1"/>
</dbReference>
<dbReference type="InterPro" id="IPR019787">
    <property type="entry name" value="Znf_PHD-finger"/>
</dbReference>
<keyword evidence="2" id="KW-0479">Metal-binding</keyword>
<dbReference type="PANTHER" id="PTHR10694">
    <property type="entry name" value="LYSINE-SPECIFIC DEMETHYLASE"/>
    <property type="match status" value="1"/>
</dbReference>
<keyword evidence="14" id="KW-1185">Reference proteome</keyword>
<sequence length="1779" mass="203730">MSAYNEELARNTVLNIYTQPVTVTNNPRAKFPKTSRFFDNSSLPDLKTFELIRQNRRVLFNSQLTNFNYNPFSLPQQKLKASIPLDYAHLPNKVMVSVTNTDNGPNDIPCYLLNESQLADPITFIDGLLELGKRYGAVKIRLPSADTELFQSTMQINSDLFWFQTNKLLNNPPEDEIYMRLKFHHDLIEFHNSEEFAKYEDMENKKINSMATSSSTSSSGSSSSSMPPTFTQVSKLPMIDKRPLDLYKLFQSVTIRGGFMEVINRKLWAQIGRELGYKGKIMTSLSSSLKSSYQKILYPYEQYLTAKKSESNPADVTIEQEHSNGKRSLLEDGSVPNKKFKLDDAKVAPLIIGSAKDFRRSVKSKLDKGCLLNTPYAIDVKQPNVFTVKVDDKKRRRQNDKVDVLILPKTELDSALYYMANSEDESRLKAPPKIASVYTLRQFMEKDIKFQEFLLLANPDYFERDPGDLFYISPEGMEKLYWKYITNRDNTTLFQGGLELEMGKDIPNYINGSGFVRMGDDLINFRNCLNSEHLNLSHSKLFAIASNNPGNSKPSYFFPHLNAELKRYNESKFIKKLNRSALHPWNLHNLPILPNTVLGALHEDDLNDLGINESRLNIGMTFATENWSCEDHFTSLVNYQFFGAVKKWYFIPELEFEKFEKLVKEINDTHKERSNINNKKSADVEKVMKYLKKLADDVEYDIILKTLDNLINTEGDIRLPYANERLSKLVNSNGSFKYNQEFMISPELLDQHGIKYTTTIQQAGEYIIKFPKSYSSTMSFGFNLSEEVNLATNSWLSYSIEGEKWLAKQNIIPSFLTFKLLVNLAVMYDSGSNLLFNSDIFSRAHSMYEELYQEEINLRNEVRKLKVKEVIIDDDTNKVSDDTLVNVYPSRISVTDPKTKQSIILSLQDFLKYHNIERDDNILKQSQLELQLYHSDEKLKSFGRILSSYSIEFESWMSNYEELMKENSDILLRTYKALLNEGEKIYSSIASSAVKNDGVDQTKFNLFKDYVENLRSFIDTANQFVDECQNLLAIKHQQRIRNGNESSREKSYSYNDLLDLVSKVPRLNFMCPEIEQILEFKTEIDNFDKASRLLLSKKNRSLQEFNDLISLGESFGLEIPSLDFIIRIRDRLRWLRIFSLIEKGVDPYGDKKEVFTIDDLRDFFQQGLKILSKSDVNTIRVVEEILNESNAFNFETAKFLKYDYAHDLDLDRLEGLAKRFSTEQLFLSMDNYLRLSKLHANLKIIRQFKELGVASYPEVKQLYNSIQESGLKFKTDELTERLAATESWVESVWTKISASKLITTLNKDVDLDHLNPKLTMHTKLVEKLLQILYKSEFSLSDDDKYEESSSYLALYEPENSDAASKYYCICREYEYGTMVECDKCKEWYHVQCVKDVSNPDDDKYTCPTCLLIGARLVKDGIVGKQITLHELKEIYAEGKALKTYPVNELTILNDLITALGDYHKTYQHMIYVATEESNIEKKLDVLRFILRKLYASGVLMEDLWEHVLDLIKEFEEILKEAKRLEFAMHHQGDESLKVEEEQVVLKVEKEEPKAETPSENIEGDPVVSPLKSEQKEPVATLEIPEGPVVEDPVTGEPVAEETVSAEPTSEEPAVESVAKNPVAEEPVVAEKSTAEESKAETPIVVEEPAAEATSEEPIAEAPVMEAVAQKPTVDVNDASPVESAPEESKDEPKPILKQENASSAIIETNGHSKETEGAQSVPTPPPENGHHKTPVEEQEQPQTTDEKVELKVEEPAEPLKESPAVEQPAEDDNATSKEV</sequence>
<dbReference type="Pfam" id="PF01388">
    <property type="entry name" value="ARID"/>
    <property type="match status" value="1"/>
</dbReference>
<feature type="compositionally biased region" description="Basic and acidic residues" evidence="8">
    <location>
        <begin position="1686"/>
        <end position="1696"/>
    </location>
</feature>
<proteinExistence type="predicted"/>
<evidence type="ECO:0000256" key="2">
    <source>
        <dbReference type="ARBA" id="ARBA00022723"/>
    </source>
</evidence>
<reference evidence="13 14" key="1">
    <citation type="submission" date="2018-06" db="EMBL/GenBank/DDBJ databases">
        <title>Whole genome sequencing of Candida tropicalis (genome annotated by CSBL at Korea University).</title>
        <authorList>
            <person name="Ahn J."/>
        </authorList>
    </citation>
    <scope>NUCLEOTIDE SEQUENCE [LARGE SCALE GENOMIC DNA]</scope>
    <source>
        <strain evidence="13 14">ATCC 20962</strain>
    </source>
</reference>
<dbReference type="PANTHER" id="PTHR10694:SF33">
    <property type="entry name" value="LYSINE-SPECIFIC DEMETHYLASE 5"/>
    <property type="match status" value="1"/>
</dbReference>
<accession>A0A367XPM9</accession>
<dbReference type="CDD" id="cd16100">
    <property type="entry name" value="ARID"/>
    <property type="match status" value="1"/>
</dbReference>
<evidence type="ECO:0000256" key="6">
    <source>
        <dbReference type="ARBA" id="ARBA00023242"/>
    </source>
</evidence>
<evidence type="ECO:0000259" key="10">
    <source>
        <dbReference type="PROSITE" id="PS51011"/>
    </source>
</evidence>
<dbReference type="InterPro" id="IPR003349">
    <property type="entry name" value="JmjN"/>
</dbReference>
<dbReference type="PROSITE" id="PS51183">
    <property type="entry name" value="JMJN"/>
    <property type="match status" value="1"/>
</dbReference>
<protein>
    <submittedName>
        <fullName evidence="13">Protein ECM5</fullName>
    </submittedName>
</protein>
<dbReference type="SMART" id="SM00249">
    <property type="entry name" value="PHD"/>
    <property type="match status" value="1"/>
</dbReference>
<comment type="subcellular location">
    <subcellularLocation>
        <location evidence="1">Nucleus</location>
    </subcellularLocation>
</comment>
<dbReference type="PROSITE" id="PS50016">
    <property type="entry name" value="ZF_PHD_2"/>
    <property type="match status" value="1"/>
</dbReference>
<dbReference type="GO" id="GO:0000785">
    <property type="term" value="C:chromatin"/>
    <property type="evidence" value="ECO:0007669"/>
    <property type="project" value="TreeGrafter"/>
</dbReference>
<evidence type="ECO:0000259" key="12">
    <source>
        <dbReference type="PROSITE" id="PS51184"/>
    </source>
</evidence>
<dbReference type="SUPFAM" id="SSF46774">
    <property type="entry name" value="ARID-like"/>
    <property type="match status" value="1"/>
</dbReference>
<organism evidence="13 14">
    <name type="scientific">Candida viswanathii</name>
    <dbReference type="NCBI Taxonomy" id="5486"/>
    <lineage>
        <taxon>Eukaryota</taxon>
        <taxon>Fungi</taxon>
        <taxon>Dikarya</taxon>
        <taxon>Ascomycota</taxon>
        <taxon>Saccharomycotina</taxon>
        <taxon>Pichiomycetes</taxon>
        <taxon>Debaryomycetaceae</taxon>
        <taxon>Candida/Lodderomyces clade</taxon>
        <taxon>Candida</taxon>
    </lineage>
</organism>
<evidence type="ECO:0000313" key="14">
    <source>
        <dbReference type="Proteomes" id="UP000253472"/>
    </source>
</evidence>
<name>A0A367XPM9_9ASCO</name>
<dbReference type="GO" id="GO:0006355">
    <property type="term" value="P:regulation of DNA-templated transcription"/>
    <property type="evidence" value="ECO:0007669"/>
    <property type="project" value="TreeGrafter"/>
</dbReference>
<evidence type="ECO:0000259" key="11">
    <source>
        <dbReference type="PROSITE" id="PS51183"/>
    </source>
</evidence>
<dbReference type="CDD" id="cd15518">
    <property type="entry name" value="PHD_Ecm5p_Lid2p_like"/>
    <property type="match status" value="1"/>
</dbReference>
<feature type="domain" description="JmjC" evidence="12">
    <location>
        <begin position="579"/>
        <end position="807"/>
    </location>
</feature>
<dbReference type="InterPro" id="IPR019786">
    <property type="entry name" value="Zinc_finger_PHD-type_CS"/>
</dbReference>
<dbReference type="SMART" id="SM00558">
    <property type="entry name" value="JmjC"/>
    <property type="match status" value="1"/>
</dbReference>
<dbReference type="Pfam" id="PF02373">
    <property type="entry name" value="JmjC"/>
    <property type="match status" value="2"/>
</dbReference>
<dbReference type="PROSITE" id="PS51184">
    <property type="entry name" value="JMJC"/>
    <property type="match status" value="1"/>
</dbReference>
<dbReference type="GO" id="GO:0005634">
    <property type="term" value="C:nucleus"/>
    <property type="evidence" value="ECO:0007669"/>
    <property type="project" value="UniProtKB-SubCell"/>
</dbReference>
<dbReference type="Proteomes" id="UP000253472">
    <property type="component" value="Unassembled WGS sequence"/>
</dbReference>
<dbReference type="GO" id="GO:0008270">
    <property type="term" value="F:zinc ion binding"/>
    <property type="evidence" value="ECO:0007669"/>
    <property type="project" value="UniProtKB-KW"/>
</dbReference>
<evidence type="ECO:0000256" key="5">
    <source>
        <dbReference type="ARBA" id="ARBA00023004"/>
    </source>
</evidence>
<keyword evidence="3 7" id="KW-0863">Zinc-finger</keyword>
<dbReference type="InterPro" id="IPR011011">
    <property type="entry name" value="Znf_FYVE_PHD"/>
</dbReference>
<evidence type="ECO:0000259" key="9">
    <source>
        <dbReference type="PROSITE" id="PS50016"/>
    </source>
</evidence>
<dbReference type="PROSITE" id="PS51011">
    <property type="entry name" value="ARID"/>
    <property type="match status" value="1"/>
</dbReference>
<feature type="domain" description="JmjN" evidence="11">
    <location>
        <begin position="108"/>
        <end position="149"/>
    </location>
</feature>
<evidence type="ECO:0000313" key="13">
    <source>
        <dbReference type="EMBL" id="RCK55577.1"/>
    </source>
</evidence>
<evidence type="ECO:0000256" key="8">
    <source>
        <dbReference type="SAM" id="MobiDB-lite"/>
    </source>
</evidence>
<evidence type="ECO:0000256" key="3">
    <source>
        <dbReference type="ARBA" id="ARBA00022771"/>
    </source>
</evidence>
<evidence type="ECO:0000256" key="4">
    <source>
        <dbReference type="ARBA" id="ARBA00022833"/>
    </source>
</evidence>
<dbReference type="Gene3D" id="2.60.120.650">
    <property type="entry name" value="Cupin"/>
    <property type="match status" value="1"/>
</dbReference>
<dbReference type="InterPro" id="IPR013083">
    <property type="entry name" value="Znf_RING/FYVE/PHD"/>
</dbReference>
<dbReference type="STRING" id="5486.A0A367XPM9"/>
<evidence type="ECO:0000256" key="1">
    <source>
        <dbReference type="ARBA" id="ARBA00004123"/>
    </source>
</evidence>
<keyword evidence="6" id="KW-0539">Nucleus</keyword>
<dbReference type="Gene3D" id="3.30.40.10">
    <property type="entry name" value="Zinc/RING finger domain, C3HC4 (zinc finger)"/>
    <property type="match status" value="1"/>
</dbReference>
<dbReference type="InterPro" id="IPR036431">
    <property type="entry name" value="ARID_dom_sf"/>
</dbReference>
<comment type="caution">
    <text evidence="13">The sequence shown here is derived from an EMBL/GenBank/DDBJ whole genome shotgun (WGS) entry which is preliminary data.</text>
</comment>
<feature type="domain" description="ARID" evidence="10">
    <location>
        <begin position="212"/>
        <end position="305"/>
    </location>
</feature>
<keyword evidence="5" id="KW-0408">Iron</keyword>
<dbReference type="GO" id="GO:0034647">
    <property type="term" value="F:histone H3K4me/H3K4me2/H3K4me3 demethylase activity"/>
    <property type="evidence" value="ECO:0007669"/>
    <property type="project" value="TreeGrafter"/>
</dbReference>
<dbReference type="SMART" id="SM01014">
    <property type="entry name" value="ARID"/>
    <property type="match status" value="1"/>
</dbReference>
<dbReference type="OrthoDB" id="1678912at2759"/>
<dbReference type="SUPFAM" id="SSF57903">
    <property type="entry name" value="FYVE/PHD zinc finger"/>
    <property type="match status" value="1"/>
</dbReference>
<feature type="domain" description="PHD-type" evidence="9">
    <location>
        <begin position="1365"/>
        <end position="1412"/>
    </location>
</feature>
<feature type="compositionally biased region" description="Basic and acidic residues" evidence="8">
    <location>
        <begin position="1744"/>
        <end position="1760"/>
    </location>
</feature>
<dbReference type="SMART" id="SM00501">
    <property type="entry name" value="BRIGHT"/>
    <property type="match status" value="1"/>
</dbReference>
<dbReference type="InterPro" id="IPR013637">
    <property type="entry name" value="Lys_sp_deMease-like_dom"/>
</dbReference>
<dbReference type="GO" id="GO:0003677">
    <property type="term" value="F:DNA binding"/>
    <property type="evidence" value="ECO:0007669"/>
    <property type="project" value="InterPro"/>
</dbReference>
<dbReference type="InterPro" id="IPR001606">
    <property type="entry name" value="ARID_dom"/>
</dbReference>
<feature type="compositionally biased region" description="Low complexity" evidence="8">
    <location>
        <begin position="212"/>
        <end position="225"/>
    </location>
</feature>
<keyword evidence="4" id="KW-0862">Zinc</keyword>
<dbReference type="Pfam" id="PF00628">
    <property type="entry name" value="PHD"/>
    <property type="match status" value="1"/>
</dbReference>
<dbReference type="PROSITE" id="PS01359">
    <property type="entry name" value="ZF_PHD_1"/>
    <property type="match status" value="1"/>
</dbReference>
<evidence type="ECO:0000256" key="7">
    <source>
        <dbReference type="PROSITE-ProRule" id="PRU00146"/>
    </source>
</evidence>
<dbReference type="Gene3D" id="1.10.150.60">
    <property type="entry name" value="ARID DNA-binding domain"/>
    <property type="match status" value="1"/>
</dbReference>
<dbReference type="InterPro" id="IPR001965">
    <property type="entry name" value="Znf_PHD"/>
</dbReference>
<feature type="region of interest" description="Disordered" evidence="8">
    <location>
        <begin position="209"/>
        <end position="229"/>
    </location>
</feature>
<gene>
    <name evidence="13" type="primary">ECM5_0</name>
    <name evidence="13" type="ORF">Cantr_05424</name>
</gene>